<feature type="compositionally biased region" description="Pro residues" evidence="1">
    <location>
        <begin position="218"/>
        <end position="230"/>
    </location>
</feature>
<feature type="compositionally biased region" description="Polar residues" evidence="1">
    <location>
        <begin position="293"/>
        <end position="303"/>
    </location>
</feature>
<feature type="transmembrane region" description="Helical" evidence="2">
    <location>
        <begin position="148"/>
        <end position="170"/>
    </location>
</feature>
<feature type="region of interest" description="Disordered" evidence="1">
    <location>
        <begin position="258"/>
        <end position="303"/>
    </location>
</feature>
<sequence>MTSWKSAWREAHWKEKENGENSPKRTTTSRDIVTSPTSSSTMNFLQGFSLPFSSNIPSPTVTIDSNFPWSSWSSEHATFTTKSSYPTQRSGSSTFRTKYTQYSEQSDSQTPTPVASEDVTLSPTSAETGGLDDDNPGLQPKQADHMPVYAAAAIIPVLLVAAVGFLLFFCMKKRKKQQQMGATQAKVQEMGARTPHTVSAYMAPIPPASREPSYTAPPRHPPPASPPPVILGPISAGANGNYFTGIDTSDAVSMRSNVRHDHTGLGDPFADRNSLNEEPPPPYRPSSVPALSRDTSLRSTYAPPMSSQTYLIDSRGELLRSPFVDPRDDDAVSEIYNPTLGRNRDDLSVVSDLSYQHDPVVNRPNV</sequence>
<feature type="compositionally biased region" description="Polar residues" evidence="1">
    <location>
        <begin position="24"/>
        <end position="39"/>
    </location>
</feature>
<evidence type="ECO:0000313" key="3">
    <source>
        <dbReference type="EMBL" id="KAF2641905.1"/>
    </source>
</evidence>
<dbReference type="Proteomes" id="UP000799753">
    <property type="component" value="Unassembled WGS sequence"/>
</dbReference>
<name>A0A6A6S2Y0_9PLEO</name>
<dbReference type="OrthoDB" id="3935400at2759"/>
<accession>A0A6A6S2Y0</accession>
<evidence type="ECO:0000313" key="4">
    <source>
        <dbReference type="Proteomes" id="UP000799753"/>
    </source>
</evidence>
<dbReference type="EMBL" id="MU006782">
    <property type="protein sequence ID" value="KAF2641905.1"/>
    <property type="molecule type" value="Genomic_DNA"/>
</dbReference>
<dbReference type="AlphaFoldDB" id="A0A6A6S2Y0"/>
<feature type="region of interest" description="Disordered" evidence="1">
    <location>
        <begin position="1"/>
        <end position="39"/>
    </location>
</feature>
<feature type="compositionally biased region" description="Basic and acidic residues" evidence="1">
    <location>
        <begin position="7"/>
        <end position="23"/>
    </location>
</feature>
<keyword evidence="4" id="KW-1185">Reference proteome</keyword>
<protein>
    <submittedName>
        <fullName evidence="3">Uncharacterized protein</fullName>
    </submittedName>
</protein>
<organism evidence="3 4">
    <name type="scientific">Massarina eburnea CBS 473.64</name>
    <dbReference type="NCBI Taxonomy" id="1395130"/>
    <lineage>
        <taxon>Eukaryota</taxon>
        <taxon>Fungi</taxon>
        <taxon>Dikarya</taxon>
        <taxon>Ascomycota</taxon>
        <taxon>Pezizomycotina</taxon>
        <taxon>Dothideomycetes</taxon>
        <taxon>Pleosporomycetidae</taxon>
        <taxon>Pleosporales</taxon>
        <taxon>Massarineae</taxon>
        <taxon>Massarinaceae</taxon>
        <taxon>Massarina</taxon>
    </lineage>
</organism>
<feature type="region of interest" description="Disordered" evidence="1">
    <location>
        <begin position="202"/>
        <end position="230"/>
    </location>
</feature>
<evidence type="ECO:0000256" key="1">
    <source>
        <dbReference type="SAM" id="MobiDB-lite"/>
    </source>
</evidence>
<reference evidence="3" key="1">
    <citation type="journal article" date="2020" name="Stud. Mycol.">
        <title>101 Dothideomycetes genomes: a test case for predicting lifestyles and emergence of pathogens.</title>
        <authorList>
            <person name="Haridas S."/>
            <person name="Albert R."/>
            <person name="Binder M."/>
            <person name="Bloem J."/>
            <person name="Labutti K."/>
            <person name="Salamov A."/>
            <person name="Andreopoulos B."/>
            <person name="Baker S."/>
            <person name="Barry K."/>
            <person name="Bills G."/>
            <person name="Bluhm B."/>
            <person name="Cannon C."/>
            <person name="Castanera R."/>
            <person name="Culley D."/>
            <person name="Daum C."/>
            <person name="Ezra D."/>
            <person name="Gonzalez J."/>
            <person name="Henrissat B."/>
            <person name="Kuo A."/>
            <person name="Liang C."/>
            <person name="Lipzen A."/>
            <person name="Lutzoni F."/>
            <person name="Magnuson J."/>
            <person name="Mondo S."/>
            <person name="Nolan M."/>
            <person name="Ohm R."/>
            <person name="Pangilinan J."/>
            <person name="Park H.-J."/>
            <person name="Ramirez L."/>
            <person name="Alfaro M."/>
            <person name="Sun H."/>
            <person name="Tritt A."/>
            <person name="Yoshinaga Y."/>
            <person name="Zwiers L.-H."/>
            <person name="Turgeon B."/>
            <person name="Goodwin S."/>
            <person name="Spatafora J."/>
            <person name="Crous P."/>
            <person name="Grigoriev I."/>
        </authorList>
    </citation>
    <scope>NUCLEOTIDE SEQUENCE</scope>
    <source>
        <strain evidence="3">CBS 473.64</strain>
    </source>
</reference>
<feature type="region of interest" description="Disordered" evidence="1">
    <location>
        <begin position="80"/>
        <end position="140"/>
    </location>
</feature>
<gene>
    <name evidence="3" type="ORF">P280DRAFT_516917</name>
</gene>
<keyword evidence="2" id="KW-1133">Transmembrane helix</keyword>
<proteinExistence type="predicted"/>
<feature type="compositionally biased region" description="Polar residues" evidence="1">
    <location>
        <begin position="80"/>
        <end position="127"/>
    </location>
</feature>
<evidence type="ECO:0000256" key="2">
    <source>
        <dbReference type="SAM" id="Phobius"/>
    </source>
</evidence>
<keyword evidence="2" id="KW-0812">Transmembrane</keyword>
<keyword evidence="2" id="KW-0472">Membrane</keyword>